<feature type="transmembrane region" description="Helical" evidence="2">
    <location>
        <begin position="217"/>
        <end position="238"/>
    </location>
</feature>
<evidence type="ECO:0000313" key="5">
    <source>
        <dbReference type="Proteomes" id="UP001595699"/>
    </source>
</evidence>
<protein>
    <submittedName>
        <fullName evidence="4">DUF4328 domain-containing protein</fullName>
    </submittedName>
</protein>
<reference evidence="5" key="1">
    <citation type="journal article" date="2019" name="Int. J. Syst. Evol. Microbiol.">
        <title>The Global Catalogue of Microorganisms (GCM) 10K type strain sequencing project: providing services to taxonomists for standard genome sequencing and annotation.</title>
        <authorList>
            <consortium name="The Broad Institute Genomics Platform"/>
            <consortium name="The Broad Institute Genome Sequencing Center for Infectious Disease"/>
            <person name="Wu L."/>
            <person name="Ma J."/>
        </authorList>
    </citation>
    <scope>NUCLEOTIDE SEQUENCE [LARGE SCALE GENOMIC DNA]</scope>
    <source>
        <strain evidence="5">CGMCC 4.7241</strain>
    </source>
</reference>
<sequence length="249" mass="26992">MSDQPPPYVHPQPQPTPWASPAAPLAPPVPPKPIRPINGLAVLAVAGLVVWFLTNLAAVVVSVLRYFLIEQFIVDQNAVPIADLEASDAAYQLTGVLELAGYVVAGVLFIVWLFRARANAEAILPFQHRLAKPWLVFGWIVPIIAWWFPKNIVDDIWKTSDPAMTQRNPKAGGGGPKIVLVWWLVFLLGTWVGNAVMRSIVGAETLEDIQVAAGAEVVLAPVSWAGAILAVVVIARLSKLQESQRLGRA</sequence>
<keyword evidence="5" id="KW-1185">Reference proteome</keyword>
<feature type="transmembrane region" description="Helical" evidence="2">
    <location>
        <begin position="89"/>
        <end position="114"/>
    </location>
</feature>
<dbReference type="Proteomes" id="UP001595699">
    <property type="component" value="Unassembled WGS sequence"/>
</dbReference>
<organism evidence="4 5">
    <name type="scientific">Tenggerimyces flavus</name>
    <dbReference type="NCBI Taxonomy" id="1708749"/>
    <lineage>
        <taxon>Bacteria</taxon>
        <taxon>Bacillati</taxon>
        <taxon>Actinomycetota</taxon>
        <taxon>Actinomycetes</taxon>
        <taxon>Propionibacteriales</taxon>
        <taxon>Nocardioidaceae</taxon>
        <taxon>Tenggerimyces</taxon>
    </lineage>
</organism>
<keyword evidence="2" id="KW-1133">Transmembrane helix</keyword>
<gene>
    <name evidence="4" type="ORF">ACFOUW_39285</name>
</gene>
<feature type="transmembrane region" description="Helical" evidence="2">
    <location>
        <begin position="134"/>
        <end position="153"/>
    </location>
</feature>
<evidence type="ECO:0000256" key="1">
    <source>
        <dbReference type="SAM" id="MobiDB-lite"/>
    </source>
</evidence>
<keyword evidence="2" id="KW-0472">Membrane</keyword>
<feature type="transmembrane region" description="Helical" evidence="2">
    <location>
        <begin position="174"/>
        <end position="197"/>
    </location>
</feature>
<dbReference type="EMBL" id="JBHRZH010000062">
    <property type="protein sequence ID" value="MFC3766926.1"/>
    <property type="molecule type" value="Genomic_DNA"/>
</dbReference>
<proteinExistence type="predicted"/>
<comment type="caution">
    <text evidence="4">The sequence shown here is derived from an EMBL/GenBank/DDBJ whole genome shotgun (WGS) entry which is preliminary data.</text>
</comment>
<evidence type="ECO:0000313" key="4">
    <source>
        <dbReference type="EMBL" id="MFC3766926.1"/>
    </source>
</evidence>
<feature type="transmembrane region" description="Helical" evidence="2">
    <location>
        <begin position="40"/>
        <end position="68"/>
    </location>
</feature>
<keyword evidence="2" id="KW-0812">Transmembrane</keyword>
<evidence type="ECO:0000259" key="3">
    <source>
        <dbReference type="Pfam" id="PF14219"/>
    </source>
</evidence>
<feature type="region of interest" description="Disordered" evidence="1">
    <location>
        <begin position="1"/>
        <end position="22"/>
    </location>
</feature>
<evidence type="ECO:0000256" key="2">
    <source>
        <dbReference type="SAM" id="Phobius"/>
    </source>
</evidence>
<dbReference type="Pfam" id="PF14219">
    <property type="entry name" value="DUF4328"/>
    <property type="match status" value="1"/>
</dbReference>
<dbReference type="RefSeq" id="WP_205115918.1">
    <property type="nucleotide sequence ID" value="NZ_JAFBCM010000001.1"/>
</dbReference>
<name>A0ABV7YQF9_9ACTN</name>
<accession>A0ABV7YQF9</accession>
<feature type="domain" description="DUF4328" evidence="3">
    <location>
        <begin position="78"/>
        <end position="238"/>
    </location>
</feature>
<dbReference type="InterPro" id="IPR025565">
    <property type="entry name" value="DUF4328"/>
</dbReference>